<protein>
    <submittedName>
        <fullName evidence="1">DUF1499 domain-containing protein</fullName>
    </submittedName>
</protein>
<evidence type="ECO:0000313" key="2">
    <source>
        <dbReference type="Proteomes" id="UP000605848"/>
    </source>
</evidence>
<dbReference type="Proteomes" id="UP000605848">
    <property type="component" value="Unassembled WGS sequence"/>
</dbReference>
<dbReference type="AlphaFoldDB" id="A0A936ZA80"/>
<name>A0A936ZA80_9HYPH</name>
<reference evidence="1" key="1">
    <citation type="submission" date="2021-01" db="EMBL/GenBank/DDBJ databases">
        <title>Microvirga sp.</title>
        <authorList>
            <person name="Kim M.K."/>
        </authorList>
    </citation>
    <scope>NUCLEOTIDE SEQUENCE</scope>
    <source>
        <strain evidence="1">5420S-16</strain>
    </source>
</reference>
<dbReference type="InterPro" id="IPR010865">
    <property type="entry name" value="DUF1499"/>
</dbReference>
<comment type="caution">
    <text evidence="1">The sequence shown here is derived from an EMBL/GenBank/DDBJ whole genome shotgun (WGS) entry which is preliminary data.</text>
</comment>
<keyword evidence="2" id="KW-1185">Reference proteome</keyword>
<sequence>MRNRAVAIGLLSVGLGYGLWRGWEIGLERTWQTVFGSPDLGPVDFTTLERRTTPNDALVCPRAFCPRASPDLEPPDFPVPASRLRALVSQVALSEPGTTLLDTGPEQDRFLVRTRLMRYPDTVVAQVIERDGNRSTLALYSRSQIGSSDFGVNKRRLTRWVEGIEALAAREPS</sequence>
<gene>
    <name evidence="1" type="ORF">JKG68_18265</name>
</gene>
<accession>A0A936ZA80</accession>
<organism evidence="1 2">
    <name type="scientific">Microvirga aerilata</name>
    <dbReference type="NCBI Taxonomy" id="670292"/>
    <lineage>
        <taxon>Bacteria</taxon>
        <taxon>Pseudomonadati</taxon>
        <taxon>Pseudomonadota</taxon>
        <taxon>Alphaproteobacteria</taxon>
        <taxon>Hyphomicrobiales</taxon>
        <taxon>Methylobacteriaceae</taxon>
        <taxon>Microvirga</taxon>
    </lineage>
</organism>
<proteinExistence type="predicted"/>
<evidence type="ECO:0000313" key="1">
    <source>
        <dbReference type="EMBL" id="MBL0405907.1"/>
    </source>
</evidence>
<dbReference type="EMBL" id="JAEQMY010000030">
    <property type="protein sequence ID" value="MBL0405907.1"/>
    <property type="molecule type" value="Genomic_DNA"/>
</dbReference>
<dbReference type="Pfam" id="PF07386">
    <property type="entry name" value="DUF1499"/>
    <property type="match status" value="1"/>
</dbReference>